<dbReference type="AlphaFoldDB" id="A0A2P6S8K8"/>
<dbReference type="GO" id="GO:0009086">
    <property type="term" value="P:methionine biosynthetic process"/>
    <property type="evidence" value="ECO:0007669"/>
    <property type="project" value="TreeGrafter"/>
</dbReference>
<dbReference type="PANTHER" id="PTHR45754:SF3">
    <property type="entry name" value="METHYLENETETRAHYDROFOLATE REDUCTASE (NADPH)"/>
    <property type="match status" value="1"/>
</dbReference>
<dbReference type="STRING" id="74649.A0A2P6S8K8"/>
<dbReference type="Pfam" id="PF21895">
    <property type="entry name" value="MTHFR_C"/>
    <property type="match status" value="1"/>
</dbReference>
<gene>
    <name evidence="2" type="ORF">RchiOBHm_Chr1g0319671</name>
</gene>
<evidence type="ECO:0000313" key="3">
    <source>
        <dbReference type="Proteomes" id="UP000238479"/>
    </source>
</evidence>
<proteinExistence type="predicted"/>
<feature type="domain" description="MTHFR SAM-binding regulatory" evidence="1">
    <location>
        <begin position="29"/>
        <end position="175"/>
    </location>
</feature>
<sequence>MYFCPNICTGKSISTSPNWLEQDGLDQLPETRKIKNELLEELNRKGFIIINSQAAVNGERFDSASFGGYVYQKAYVEFFCSKETLDVLIEKCKVHLSLTYMAVNRQGSCWISNLDQSNINAVTWGVFPRKEIIERTVDAARFRVWKDEAFEIWSEKLLEQGNNYFLVSLVDNDYIHGDLSTVFPDF</sequence>
<dbReference type="Proteomes" id="UP000238479">
    <property type="component" value="Chromosome 1"/>
</dbReference>
<dbReference type="EC" id="1.5.1.20" evidence="2"/>
<evidence type="ECO:0000313" key="2">
    <source>
        <dbReference type="EMBL" id="PRQ54989.1"/>
    </source>
</evidence>
<dbReference type="GO" id="GO:0035999">
    <property type="term" value="P:tetrahydrofolate interconversion"/>
    <property type="evidence" value="ECO:0007669"/>
    <property type="project" value="TreeGrafter"/>
</dbReference>
<dbReference type="GO" id="GO:0071949">
    <property type="term" value="F:FAD binding"/>
    <property type="evidence" value="ECO:0007669"/>
    <property type="project" value="TreeGrafter"/>
</dbReference>
<protein>
    <submittedName>
        <fullName evidence="2">Putative methylenetetrahydrofolate reductase (NAD(P)H)</fullName>
        <ecNumber evidence="2">1.5.1.20</ecNumber>
    </submittedName>
</protein>
<dbReference type="PANTHER" id="PTHR45754">
    <property type="entry name" value="METHYLENETETRAHYDROFOLATE REDUCTASE"/>
    <property type="match status" value="1"/>
</dbReference>
<comment type="caution">
    <text evidence="2">The sequence shown here is derived from an EMBL/GenBank/DDBJ whole genome shotgun (WGS) entry which is preliminary data.</text>
</comment>
<name>A0A2P6S8K8_ROSCH</name>
<dbReference type="GO" id="GO:0005829">
    <property type="term" value="C:cytosol"/>
    <property type="evidence" value="ECO:0007669"/>
    <property type="project" value="TreeGrafter"/>
</dbReference>
<accession>A0A2P6S8K8</accession>
<dbReference type="EMBL" id="PDCK01000039">
    <property type="protein sequence ID" value="PRQ54989.1"/>
    <property type="molecule type" value="Genomic_DNA"/>
</dbReference>
<dbReference type="Gramene" id="PRQ54989">
    <property type="protein sequence ID" value="PRQ54989"/>
    <property type="gene ID" value="RchiOBHm_Chr1g0319671"/>
</dbReference>
<dbReference type="OMA" id="NINAVTW"/>
<dbReference type="InterPro" id="IPR053806">
    <property type="entry name" value="MTHFR_C"/>
</dbReference>
<keyword evidence="2" id="KW-0560">Oxidoreductase</keyword>
<keyword evidence="3" id="KW-1185">Reference proteome</keyword>
<organism evidence="2 3">
    <name type="scientific">Rosa chinensis</name>
    <name type="common">China rose</name>
    <dbReference type="NCBI Taxonomy" id="74649"/>
    <lineage>
        <taxon>Eukaryota</taxon>
        <taxon>Viridiplantae</taxon>
        <taxon>Streptophyta</taxon>
        <taxon>Embryophyta</taxon>
        <taxon>Tracheophyta</taxon>
        <taxon>Spermatophyta</taxon>
        <taxon>Magnoliopsida</taxon>
        <taxon>eudicotyledons</taxon>
        <taxon>Gunneridae</taxon>
        <taxon>Pentapetalae</taxon>
        <taxon>rosids</taxon>
        <taxon>fabids</taxon>
        <taxon>Rosales</taxon>
        <taxon>Rosaceae</taxon>
        <taxon>Rosoideae</taxon>
        <taxon>Rosoideae incertae sedis</taxon>
        <taxon>Rosa</taxon>
    </lineage>
</organism>
<evidence type="ECO:0000259" key="1">
    <source>
        <dbReference type="Pfam" id="PF21895"/>
    </source>
</evidence>
<reference evidence="2 3" key="1">
    <citation type="journal article" date="2018" name="Nat. Genet.">
        <title>The Rosa genome provides new insights in the design of modern roses.</title>
        <authorList>
            <person name="Bendahmane M."/>
        </authorList>
    </citation>
    <scope>NUCLEOTIDE SEQUENCE [LARGE SCALE GENOMIC DNA]</scope>
    <source>
        <strain evidence="3">cv. Old Blush</strain>
    </source>
</reference>
<dbReference type="OrthoDB" id="16284at2759"/>
<dbReference type="GO" id="GO:0004489">
    <property type="term" value="F:methylenetetrahydrofolate reductase [NAD(P)H] activity"/>
    <property type="evidence" value="ECO:0007669"/>
    <property type="project" value="UniProtKB-EC"/>
</dbReference>